<keyword evidence="2" id="KW-1185">Reference proteome</keyword>
<proteinExistence type="predicted"/>
<comment type="caution">
    <text evidence="1">The sequence shown here is derived from an EMBL/GenBank/DDBJ whole genome shotgun (WGS) entry which is preliminary data.</text>
</comment>
<reference evidence="1" key="1">
    <citation type="submission" date="2021-01" db="EMBL/GenBank/DDBJ databases">
        <authorList>
            <consortium name="Genoscope - CEA"/>
            <person name="William W."/>
        </authorList>
    </citation>
    <scope>NUCLEOTIDE SEQUENCE</scope>
</reference>
<gene>
    <name evidence="1" type="ORF">PSON_ATCC_30995.1.T0190375</name>
</gene>
<organism evidence="1 2">
    <name type="scientific">Paramecium sonneborni</name>
    <dbReference type="NCBI Taxonomy" id="65129"/>
    <lineage>
        <taxon>Eukaryota</taxon>
        <taxon>Sar</taxon>
        <taxon>Alveolata</taxon>
        <taxon>Ciliophora</taxon>
        <taxon>Intramacronucleata</taxon>
        <taxon>Oligohymenophorea</taxon>
        <taxon>Peniculida</taxon>
        <taxon>Parameciidae</taxon>
        <taxon>Paramecium</taxon>
    </lineage>
</organism>
<dbReference type="AlphaFoldDB" id="A0A8S1LJN7"/>
<dbReference type="OrthoDB" id="293756at2759"/>
<sequence length="243" mass="28707">MKTQSLFTQSLHESTDQFHFKFTKTILQKHKHSFSDLFENNQLEQHNNSKIRRKSCHCNECGRMSKFQFKFMNIKHQRPQNRNQSYTLHSSTLPWPKQNKFSIQLPNIQHIRKSQGSFRISRKQLLNEKSDEQRSPLMIYDSSFARSSISTTQKLLEDTALKNKPYRPSVFQSHDTPSPLILKSQQLITERLPKTQRSTNTKIKLRNNPKLLCPLLIGFTKKLLCFQKIKPSHIINHNRFKTS</sequence>
<protein>
    <submittedName>
        <fullName evidence="1">Uncharacterized protein</fullName>
    </submittedName>
</protein>
<evidence type="ECO:0000313" key="1">
    <source>
        <dbReference type="EMBL" id="CAD8064926.1"/>
    </source>
</evidence>
<accession>A0A8S1LJN7</accession>
<dbReference type="EMBL" id="CAJJDN010000019">
    <property type="protein sequence ID" value="CAD8064926.1"/>
    <property type="molecule type" value="Genomic_DNA"/>
</dbReference>
<name>A0A8S1LJN7_9CILI</name>
<dbReference type="Proteomes" id="UP000692954">
    <property type="component" value="Unassembled WGS sequence"/>
</dbReference>
<evidence type="ECO:0000313" key="2">
    <source>
        <dbReference type="Proteomes" id="UP000692954"/>
    </source>
</evidence>